<protein>
    <submittedName>
        <fullName evidence="1">Uncharacterized protein</fullName>
    </submittedName>
</protein>
<evidence type="ECO:0000313" key="1">
    <source>
        <dbReference type="EMBL" id="AKH46103.1"/>
    </source>
</evidence>
<accession>A0A0F7L3N4</accession>
<name>A0A0F7L3N4_9VIRU</name>
<dbReference type="EMBL" id="KR029579">
    <property type="protein sequence ID" value="AKH46103.1"/>
    <property type="molecule type" value="Genomic_DNA"/>
</dbReference>
<reference evidence="1" key="1">
    <citation type="journal article" date="2015" name="Front. Microbiol.">
        <title>Combining genomic sequencing methods to explore viral diversity and reveal potential virus-host interactions.</title>
        <authorList>
            <person name="Chow C.E."/>
            <person name="Winget D.M."/>
            <person name="White R.A.III."/>
            <person name="Hallam S.J."/>
            <person name="Suttle C.A."/>
        </authorList>
    </citation>
    <scope>NUCLEOTIDE SEQUENCE</scope>
    <source>
        <strain evidence="1">Anoxic3_4</strain>
    </source>
</reference>
<reference evidence="1" key="2">
    <citation type="submission" date="2015-03" db="EMBL/GenBank/DDBJ databases">
        <authorList>
            <person name="Chow C.-E.T."/>
            <person name="Winget D.M."/>
            <person name="White R.A.III."/>
            <person name="Hallam S.J."/>
            <person name="Suttle C.A."/>
        </authorList>
    </citation>
    <scope>NUCLEOTIDE SEQUENCE</scope>
    <source>
        <strain evidence="1">Anoxic3_4</strain>
    </source>
</reference>
<sequence>MTVNTAFDYAELYLATQYVAGDTTLDCYAKSDTYKLTDQKTSSLITSFRCVGIDRDDASEYMGMAVSNVVENGTFQGATRYTVTLRTSDGSNPMVGLANTDDGTDADANIVSGNALAKLPANSLIMVAVGTATMTELLAAFEDNVENRFFQVFCFDSATDVSIGDGRAYFQVPAKWNGDIISVANATVLTAGATGSTTIQLYNVTQSVDVLSTPITISDTDTTGSGVVNAANDDVTTGDILRVDIDTVTTTEPKGLIVNFELEN</sequence>
<organism evidence="1">
    <name type="scientific">uncultured marine virus</name>
    <dbReference type="NCBI Taxonomy" id="186617"/>
    <lineage>
        <taxon>Viruses</taxon>
        <taxon>environmental samples</taxon>
    </lineage>
</organism>
<proteinExistence type="predicted"/>